<evidence type="ECO:0000256" key="14">
    <source>
        <dbReference type="ARBA" id="ARBA00023098"/>
    </source>
</evidence>
<dbReference type="GO" id="GO:0005886">
    <property type="term" value="C:plasma membrane"/>
    <property type="evidence" value="ECO:0007669"/>
    <property type="project" value="UniProtKB-SubCell"/>
</dbReference>
<evidence type="ECO:0000313" key="21">
    <source>
        <dbReference type="Proteomes" id="UP001179600"/>
    </source>
</evidence>
<evidence type="ECO:0000256" key="6">
    <source>
        <dbReference type="ARBA" id="ARBA00012487"/>
    </source>
</evidence>
<dbReference type="PANTHER" id="PTHR46382">
    <property type="entry name" value="PHOSPHATIDATE CYTIDYLYLTRANSFERASE"/>
    <property type="match status" value="1"/>
</dbReference>
<evidence type="ECO:0000256" key="11">
    <source>
        <dbReference type="ARBA" id="ARBA00022692"/>
    </source>
</evidence>
<dbReference type="PROSITE" id="PS01315">
    <property type="entry name" value="CDS"/>
    <property type="match status" value="1"/>
</dbReference>
<dbReference type="AlphaFoldDB" id="A0AAE9XG54"/>
<dbReference type="GO" id="GO:0004605">
    <property type="term" value="F:phosphatidate cytidylyltransferase activity"/>
    <property type="evidence" value="ECO:0007669"/>
    <property type="project" value="UniProtKB-EC"/>
</dbReference>
<dbReference type="EMBL" id="CP116507">
    <property type="protein sequence ID" value="WCG23443.1"/>
    <property type="molecule type" value="Genomic_DNA"/>
</dbReference>
<evidence type="ECO:0000256" key="18">
    <source>
        <dbReference type="RuleBase" id="RU003938"/>
    </source>
</evidence>
<keyword evidence="15 19" id="KW-0472">Membrane</keyword>
<evidence type="ECO:0000256" key="1">
    <source>
        <dbReference type="ARBA" id="ARBA00001698"/>
    </source>
</evidence>
<dbReference type="Proteomes" id="UP001179600">
    <property type="component" value="Chromosome"/>
</dbReference>
<keyword evidence="9" id="KW-0444">Lipid biosynthesis</keyword>
<keyword evidence="10 18" id="KW-0808">Transferase</keyword>
<evidence type="ECO:0000256" key="8">
    <source>
        <dbReference type="ARBA" id="ARBA00022475"/>
    </source>
</evidence>
<evidence type="ECO:0000256" key="10">
    <source>
        <dbReference type="ARBA" id="ARBA00022679"/>
    </source>
</evidence>
<keyword evidence="13 19" id="KW-1133">Transmembrane helix</keyword>
<keyword evidence="12 18" id="KW-0548">Nucleotidyltransferase</keyword>
<keyword evidence="8" id="KW-1003">Cell membrane</keyword>
<comment type="catalytic activity">
    <reaction evidence="1 18">
        <text>a 1,2-diacyl-sn-glycero-3-phosphate + CTP + H(+) = a CDP-1,2-diacyl-sn-glycerol + diphosphate</text>
        <dbReference type="Rhea" id="RHEA:16229"/>
        <dbReference type="ChEBI" id="CHEBI:15378"/>
        <dbReference type="ChEBI" id="CHEBI:33019"/>
        <dbReference type="ChEBI" id="CHEBI:37563"/>
        <dbReference type="ChEBI" id="CHEBI:58332"/>
        <dbReference type="ChEBI" id="CHEBI:58608"/>
        <dbReference type="EC" id="2.7.7.41"/>
    </reaction>
</comment>
<sequence length="268" mass="29344">MKQRVITAIIALLVFIPIIWYGGVVFQFAVALLAAVAIYELFRMRGLKINSFEGVISIIGVLFLVLPIDDWFFFLPATADNFYLFYLSVMVLLSASVFSKNTYTFEDAAFPVLATLYVGIGFKSFLLARGLGQDFSVLIYGLAIVWSTDIGAYMIGRKVGKNKLAPHVSPNKTIEGSLGGILCALAASLIVFLIYPAKTYFGHSVWALLPMTVVLSVAGQLGDLVESALKRFYGVKDSGKILPGHGGILDRFDSLLFVFPLMKLFGII</sequence>
<dbReference type="GO" id="GO:0016024">
    <property type="term" value="P:CDP-diacylglycerol biosynthetic process"/>
    <property type="evidence" value="ECO:0007669"/>
    <property type="project" value="TreeGrafter"/>
</dbReference>
<feature type="transmembrane region" description="Helical" evidence="19">
    <location>
        <begin position="51"/>
        <end position="75"/>
    </location>
</feature>
<keyword evidence="11 18" id="KW-0812">Transmembrane</keyword>
<evidence type="ECO:0000313" key="20">
    <source>
        <dbReference type="EMBL" id="WCG23443.1"/>
    </source>
</evidence>
<dbReference type="Pfam" id="PF01148">
    <property type="entry name" value="CTP_transf_1"/>
    <property type="match status" value="1"/>
</dbReference>
<feature type="transmembrane region" description="Helical" evidence="19">
    <location>
        <begin position="176"/>
        <end position="195"/>
    </location>
</feature>
<evidence type="ECO:0000256" key="17">
    <source>
        <dbReference type="ARBA" id="ARBA00023264"/>
    </source>
</evidence>
<evidence type="ECO:0000256" key="12">
    <source>
        <dbReference type="ARBA" id="ARBA00022695"/>
    </source>
</evidence>
<comment type="pathway">
    <text evidence="3 18">Phospholipid metabolism; CDP-diacylglycerol biosynthesis; CDP-diacylglycerol from sn-glycerol 3-phosphate: step 3/3.</text>
</comment>
<protein>
    <recommendedName>
        <fullName evidence="7 18">Phosphatidate cytidylyltransferase</fullName>
        <ecNumber evidence="6 18">2.7.7.41</ecNumber>
    </recommendedName>
</protein>
<evidence type="ECO:0000256" key="9">
    <source>
        <dbReference type="ARBA" id="ARBA00022516"/>
    </source>
</evidence>
<evidence type="ECO:0000256" key="3">
    <source>
        <dbReference type="ARBA" id="ARBA00005119"/>
    </source>
</evidence>
<gene>
    <name evidence="20" type="ORF">PML95_04165</name>
</gene>
<evidence type="ECO:0000256" key="19">
    <source>
        <dbReference type="SAM" id="Phobius"/>
    </source>
</evidence>
<accession>A0AAE9XG54</accession>
<keyword evidence="17" id="KW-1208">Phospholipid metabolism</keyword>
<evidence type="ECO:0000256" key="4">
    <source>
        <dbReference type="ARBA" id="ARBA00005189"/>
    </source>
</evidence>
<feature type="transmembrane region" description="Helical" evidence="19">
    <location>
        <begin position="201"/>
        <end position="221"/>
    </location>
</feature>
<feature type="transmembrane region" description="Helical" evidence="19">
    <location>
        <begin position="110"/>
        <end position="131"/>
    </location>
</feature>
<comment type="pathway">
    <text evidence="4">Lipid metabolism.</text>
</comment>
<name>A0AAE9XG54_9ENTE</name>
<evidence type="ECO:0000256" key="2">
    <source>
        <dbReference type="ARBA" id="ARBA00004651"/>
    </source>
</evidence>
<feature type="transmembrane region" description="Helical" evidence="19">
    <location>
        <begin position="81"/>
        <end position="98"/>
    </location>
</feature>
<evidence type="ECO:0000256" key="13">
    <source>
        <dbReference type="ARBA" id="ARBA00022989"/>
    </source>
</evidence>
<dbReference type="EC" id="2.7.7.41" evidence="6 18"/>
<evidence type="ECO:0000256" key="5">
    <source>
        <dbReference type="ARBA" id="ARBA00010185"/>
    </source>
</evidence>
<comment type="similarity">
    <text evidence="5 18">Belongs to the CDS family.</text>
</comment>
<comment type="subcellular location">
    <subcellularLocation>
        <location evidence="2">Cell membrane</location>
        <topology evidence="2">Multi-pass membrane protein</topology>
    </subcellularLocation>
</comment>
<keyword evidence="16" id="KW-0594">Phospholipid biosynthesis</keyword>
<evidence type="ECO:0000256" key="16">
    <source>
        <dbReference type="ARBA" id="ARBA00023209"/>
    </source>
</evidence>
<organism evidence="20 21">
    <name type="scientific">Vagococcus lutrae</name>
    <dbReference type="NCBI Taxonomy" id="81947"/>
    <lineage>
        <taxon>Bacteria</taxon>
        <taxon>Bacillati</taxon>
        <taxon>Bacillota</taxon>
        <taxon>Bacilli</taxon>
        <taxon>Lactobacillales</taxon>
        <taxon>Enterococcaceae</taxon>
        <taxon>Vagococcus</taxon>
    </lineage>
</organism>
<feature type="transmembrane region" description="Helical" evidence="19">
    <location>
        <begin position="137"/>
        <end position="155"/>
    </location>
</feature>
<dbReference type="RefSeq" id="WP_272163667.1">
    <property type="nucleotide sequence ID" value="NZ_CP116507.1"/>
</dbReference>
<evidence type="ECO:0000256" key="15">
    <source>
        <dbReference type="ARBA" id="ARBA00023136"/>
    </source>
</evidence>
<dbReference type="PANTHER" id="PTHR46382:SF1">
    <property type="entry name" value="PHOSPHATIDATE CYTIDYLYLTRANSFERASE"/>
    <property type="match status" value="1"/>
</dbReference>
<keyword evidence="14" id="KW-0443">Lipid metabolism</keyword>
<proteinExistence type="inferred from homology"/>
<evidence type="ECO:0000256" key="7">
    <source>
        <dbReference type="ARBA" id="ARBA00019373"/>
    </source>
</evidence>
<reference evidence="20" key="1">
    <citation type="submission" date="2023-01" db="EMBL/GenBank/DDBJ databases">
        <title>Oxazolidinone resistance genes in florfenicol resistant enterococci from beef cattle and veal calves at slaughter.</title>
        <authorList>
            <person name="Biggel M."/>
        </authorList>
    </citation>
    <scope>NUCLEOTIDE SEQUENCE</scope>
    <source>
        <strain evidence="20">K204-1</strain>
    </source>
</reference>
<dbReference type="InterPro" id="IPR000374">
    <property type="entry name" value="PC_trans"/>
</dbReference>
<feature type="transmembrane region" description="Helical" evidence="19">
    <location>
        <begin position="6"/>
        <end position="39"/>
    </location>
</feature>